<dbReference type="Pfam" id="PF17862">
    <property type="entry name" value="AAA_lid_3"/>
    <property type="match status" value="1"/>
</dbReference>
<feature type="transmembrane region" description="Helical" evidence="14">
    <location>
        <begin position="101"/>
        <end position="121"/>
    </location>
</feature>
<evidence type="ECO:0000256" key="12">
    <source>
        <dbReference type="ARBA" id="ARBA00023136"/>
    </source>
</evidence>
<evidence type="ECO:0000256" key="11">
    <source>
        <dbReference type="ARBA" id="ARBA00023049"/>
    </source>
</evidence>
<dbReference type="Gene3D" id="3.40.50.300">
    <property type="entry name" value="P-loop containing nucleotide triphosphate hydrolases"/>
    <property type="match status" value="1"/>
</dbReference>
<gene>
    <name evidence="16" type="primary">ftsH1</name>
    <name evidence="16" type="ORF">CPIN18021_0731</name>
</gene>
<proteinExistence type="inferred from homology"/>
<reference evidence="17" key="1">
    <citation type="submission" date="2016-09" db="EMBL/GenBank/DDBJ databases">
        <title>Comparative genomics of the Campylobacter concisus group.</title>
        <authorList>
            <person name="Miller W.G."/>
            <person name="Yee E."/>
            <person name="Chapman M.H."/>
            <person name="Huynh S."/>
            <person name="Bono J.L."/>
            <person name="On S.L.W."/>
            <person name="StLeger J."/>
            <person name="Foster G."/>
            <person name="Parker C.T."/>
        </authorList>
    </citation>
    <scope>NUCLEOTIDE SEQUENCE [LARGE SCALE GENOMIC DNA]</scope>
    <source>
        <strain evidence="17">RM18021</strain>
    </source>
</reference>
<feature type="domain" description="AAA+ ATPase" evidence="15">
    <location>
        <begin position="187"/>
        <end position="323"/>
    </location>
</feature>
<keyword evidence="11" id="KW-0482">Metalloprotease</keyword>
<keyword evidence="6 13" id="KW-0547">Nucleotide-binding</keyword>
<evidence type="ECO:0000256" key="13">
    <source>
        <dbReference type="RuleBase" id="RU003651"/>
    </source>
</evidence>
<protein>
    <submittedName>
        <fullName evidence="16">Integral membrane ATP-dependent zinc metallopeptidase</fullName>
        <ecNumber evidence="16">3.4.24.-</ecNumber>
    </submittedName>
</protein>
<comment type="subcellular location">
    <subcellularLocation>
        <location evidence="2">Membrane</location>
    </subcellularLocation>
</comment>
<dbReference type="Pfam" id="PF06480">
    <property type="entry name" value="FtsH_ext"/>
    <property type="match status" value="1"/>
</dbReference>
<evidence type="ECO:0000256" key="7">
    <source>
        <dbReference type="ARBA" id="ARBA00022801"/>
    </source>
</evidence>
<dbReference type="GO" id="GO:0005737">
    <property type="term" value="C:cytoplasm"/>
    <property type="evidence" value="ECO:0007669"/>
    <property type="project" value="UniProtKB-ARBA"/>
</dbReference>
<keyword evidence="7 16" id="KW-0378">Hydrolase</keyword>
<name>A0A1S6U711_9BACT</name>
<dbReference type="InterPro" id="IPR027417">
    <property type="entry name" value="P-loop_NTPase"/>
</dbReference>
<dbReference type="Proteomes" id="UP000190868">
    <property type="component" value="Chromosome"/>
</dbReference>
<dbReference type="GO" id="GO:0008270">
    <property type="term" value="F:zinc ion binding"/>
    <property type="evidence" value="ECO:0007669"/>
    <property type="project" value="InterPro"/>
</dbReference>
<dbReference type="Pfam" id="PF00004">
    <property type="entry name" value="AAA"/>
    <property type="match status" value="1"/>
</dbReference>
<evidence type="ECO:0000256" key="10">
    <source>
        <dbReference type="ARBA" id="ARBA00022989"/>
    </source>
</evidence>
<dbReference type="GO" id="GO:0004176">
    <property type="term" value="F:ATP-dependent peptidase activity"/>
    <property type="evidence" value="ECO:0007669"/>
    <property type="project" value="InterPro"/>
</dbReference>
<evidence type="ECO:0000256" key="3">
    <source>
        <dbReference type="ARBA" id="ARBA00022670"/>
    </source>
</evidence>
<keyword evidence="12 14" id="KW-0472">Membrane</keyword>
<accession>A0A1S6U711</accession>
<dbReference type="GO" id="GO:0005524">
    <property type="term" value="F:ATP binding"/>
    <property type="evidence" value="ECO:0007669"/>
    <property type="project" value="UniProtKB-KW"/>
</dbReference>
<keyword evidence="3" id="KW-0645">Protease</keyword>
<dbReference type="InterPro" id="IPR037219">
    <property type="entry name" value="Peptidase_M41-like"/>
</dbReference>
<dbReference type="InterPro" id="IPR003959">
    <property type="entry name" value="ATPase_AAA_core"/>
</dbReference>
<dbReference type="Gene3D" id="1.10.8.60">
    <property type="match status" value="1"/>
</dbReference>
<evidence type="ECO:0000313" key="16">
    <source>
        <dbReference type="EMBL" id="AQW87544.1"/>
    </source>
</evidence>
<dbReference type="SUPFAM" id="SSF52540">
    <property type="entry name" value="P-loop containing nucleoside triphosphate hydrolases"/>
    <property type="match status" value="1"/>
</dbReference>
<dbReference type="InterPro" id="IPR003960">
    <property type="entry name" value="ATPase_AAA_CS"/>
</dbReference>
<dbReference type="GO" id="GO:0016887">
    <property type="term" value="F:ATP hydrolysis activity"/>
    <property type="evidence" value="ECO:0007669"/>
    <property type="project" value="InterPro"/>
</dbReference>
<dbReference type="SMART" id="SM00382">
    <property type="entry name" value="AAA"/>
    <property type="match status" value="1"/>
</dbReference>
<keyword evidence="17" id="KW-1185">Reference proteome</keyword>
<evidence type="ECO:0000256" key="4">
    <source>
        <dbReference type="ARBA" id="ARBA00022692"/>
    </source>
</evidence>
<dbReference type="InterPro" id="IPR041569">
    <property type="entry name" value="AAA_lid_3"/>
</dbReference>
<dbReference type="GO" id="GO:0006508">
    <property type="term" value="P:proteolysis"/>
    <property type="evidence" value="ECO:0007669"/>
    <property type="project" value="UniProtKB-KW"/>
</dbReference>
<dbReference type="InterPro" id="IPR011546">
    <property type="entry name" value="Pept_M41_FtsH_extracell"/>
</dbReference>
<dbReference type="GO" id="GO:0004222">
    <property type="term" value="F:metalloendopeptidase activity"/>
    <property type="evidence" value="ECO:0007669"/>
    <property type="project" value="InterPro"/>
</dbReference>
<evidence type="ECO:0000256" key="9">
    <source>
        <dbReference type="ARBA" id="ARBA00022840"/>
    </source>
</evidence>
<sequence length="554" mass="62546">MQIMQKFKFEKKNIAIIALVLLVAVIVFAVFRGEPKNISYVNLDQFIKNEQIQKAVISGSDIVFYTKNNRYKIIKDAIDIKELAKTIPIEQEKQYIMMDEVFTILFLLIMIFVFLFVLSKIKTNKANYMNKNPAFELENMVQSSINPVVSNINFSNVAGIKDVKIELSEIVDFLKNPSKYKEFGIKMPKGVLMVGPPGVGKTLIAKAVAGEANVPFFYQNGASFVQIYVGMGAKRVRELFAKAKAYAPSIVFIDEIDAVGKSRGGDRNDEREATLNQLLTEMDGFLDNSGVIVIAATNRIEMIDEALLRSGRFDRRIFLSMPNVGDRIDILKSYLSGKTTNVDIEEIAKMTVGFSGAALSTLVNEAAINALRRGVRVIETSDFEAVSNKVLLGKKRVLSYTEHEKKIQSIYQGAKALSAYWFDIKFDKISLIEDRFLGAEREIESKTQMLSRIKVYLAGMVKLELEFNDVFSNSYYDLNIAKSIAEKMVFEYGMGQSFTSNVLDVENILKTAKTEISEFLQGMKIQSEDISNFIFENESIDRFDVSKILNKTYD</sequence>
<dbReference type="AlphaFoldDB" id="A0A1S6U711"/>
<evidence type="ECO:0000313" key="17">
    <source>
        <dbReference type="Proteomes" id="UP000190868"/>
    </source>
</evidence>
<dbReference type="EC" id="3.4.24.-" evidence="16"/>
<evidence type="ECO:0000256" key="1">
    <source>
        <dbReference type="ARBA" id="ARBA00001947"/>
    </source>
</evidence>
<feature type="transmembrane region" description="Helical" evidence="14">
    <location>
        <begin position="12"/>
        <end position="31"/>
    </location>
</feature>
<comment type="similarity">
    <text evidence="13">Belongs to the AAA ATPase family.</text>
</comment>
<dbReference type="Gene3D" id="1.20.58.760">
    <property type="entry name" value="Peptidase M41"/>
    <property type="match status" value="1"/>
</dbReference>
<dbReference type="SUPFAM" id="SSF140990">
    <property type="entry name" value="FtsH protease domain-like"/>
    <property type="match status" value="1"/>
</dbReference>
<evidence type="ECO:0000256" key="5">
    <source>
        <dbReference type="ARBA" id="ARBA00022723"/>
    </source>
</evidence>
<dbReference type="GO" id="GO:0005886">
    <property type="term" value="C:plasma membrane"/>
    <property type="evidence" value="ECO:0007669"/>
    <property type="project" value="TreeGrafter"/>
</dbReference>
<dbReference type="CDD" id="cd19501">
    <property type="entry name" value="RecA-like_FtsH"/>
    <property type="match status" value="1"/>
</dbReference>
<evidence type="ECO:0000256" key="8">
    <source>
        <dbReference type="ARBA" id="ARBA00022833"/>
    </source>
</evidence>
<dbReference type="EMBL" id="CP017258">
    <property type="protein sequence ID" value="AQW87544.1"/>
    <property type="molecule type" value="Genomic_DNA"/>
</dbReference>
<evidence type="ECO:0000259" key="15">
    <source>
        <dbReference type="SMART" id="SM00382"/>
    </source>
</evidence>
<keyword evidence="4 14" id="KW-0812">Transmembrane</keyword>
<evidence type="ECO:0000256" key="6">
    <source>
        <dbReference type="ARBA" id="ARBA00022741"/>
    </source>
</evidence>
<dbReference type="GO" id="GO:0030163">
    <property type="term" value="P:protein catabolic process"/>
    <property type="evidence" value="ECO:0007669"/>
    <property type="project" value="TreeGrafter"/>
</dbReference>
<keyword evidence="10 14" id="KW-1133">Transmembrane helix</keyword>
<evidence type="ECO:0000256" key="14">
    <source>
        <dbReference type="SAM" id="Phobius"/>
    </source>
</evidence>
<dbReference type="FunFam" id="3.40.50.300:FF:000352">
    <property type="entry name" value="ATP-dependent zinc metalloprotease FTSH 7, chloroplastic"/>
    <property type="match status" value="1"/>
</dbReference>
<keyword evidence="8" id="KW-0862">Zinc</keyword>
<evidence type="ECO:0000256" key="2">
    <source>
        <dbReference type="ARBA" id="ARBA00004370"/>
    </source>
</evidence>
<dbReference type="PROSITE" id="PS00674">
    <property type="entry name" value="AAA"/>
    <property type="match status" value="1"/>
</dbReference>
<dbReference type="PANTHER" id="PTHR23076:SF97">
    <property type="entry name" value="ATP-DEPENDENT ZINC METALLOPROTEASE YME1L1"/>
    <property type="match status" value="1"/>
</dbReference>
<keyword evidence="9 13" id="KW-0067">ATP-binding</keyword>
<organism evidence="16 17">
    <name type="scientific">Campylobacter pinnipediorum subsp. caledonicus</name>
    <dbReference type="NCBI Taxonomy" id="1874362"/>
    <lineage>
        <taxon>Bacteria</taxon>
        <taxon>Pseudomonadati</taxon>
        <taxon>Campylobacterota</taxon>
        <taxon>Epsilonproteobacteria</taxon>
        <taxon>Campylobacterales</taxon>
        <taxon>Campylobacteraceae</taxon>
        <taxon>Campylobacter</taxon>
    </lineage>
</organism>
<dbReference type="InterPro" id="IPR003593">
    <property type="entry name" value="AAA+_ATPase"/>
</dbReference>
<dbReference type="PANTHER" id="PTHR23076">
    <property type="entry name" value="METALLOPROTEASE M41 FTSH"/>
    <property type="match status" value="1"/>
</dbReference>
<keyword evidence="5" id="KW-0479">Metal-binding</keyword>
<comment type="cofactor">
    <cofactor evidence="1">
        <name>Zn(2+)</name>
        <dbReference type="ChEBI" id="CHEBI:29105"/>
    </cofactor>
</comment>